<sequence length="549" mass="61658">MSSPVGSRDKRARVEEIQGAVPVRTTQQRLPPELDAPSRDRGSRASSAETKAQSRGDGDSCQGAPKTGQYLELDRLPEDMLHHIHSLMPVQDAARVACVSRRFLRSWRCYSNLTLNLETLGLIGHSSVRSEMRYINRVDQILSNYSANGMKVKTLKIDLMYCRSVSASYLDRWLRIAVTSGINELSLVLCSSLKEKYCFPCSLLVDETTTSSIQSLCLVACIFHPIETLGCFTRLKSLDLIFVHITEEGLQQLLSKSSGLERLQMYSCSEIICLKIPCTLQKLKFLAVKSCHKIQVLEINAPILSTFHYNGFPLEINIIDPSQLKDVYLASSSPSRILSYGRAKLPSIASNVERLTLRSRGENVNTPMLPHKLLHLKSLEIKLQRSGCSSVYDIFSVVSFLDASPVLESFILHAQRDTIMRDCVAGDDLNYRRESVYQHDRLRRVKFTGFHSAKSLIKLVIYILESAPLLESLTLDTASGYRGKPGDTSKCTALREWSKCCRMSERDLKDAEGAVEAAGRYIAWRVPSAVEFKVLEPCRQCNIGNLYWS</sequence>
<accession>A0ACD5Z987</accession>
<dbReference type="Proteomes" id="UP001732700">
    <property type="component" value="Chromosome 6C"/>
</dbReference>
<organism evidence="1 2">
    <name type="scientific">Avena sativa</name>
    <name type="common">Oat</name>
    <dbReference type="NCBI Taxonomy" id="4498"/>
    <lineage>
        <taxon>Eukaryota</taxon>
        <taxon>Viridiplantae</taxon>
        <taxon>Streptophyta</taxon>
        <taxon>Embryophyta</taxon>
        <taxon>Tracheophyta</taxon>
        <taxon>Spermatophyta</taxon>
        <taxon>Magnoliopsida</taxon>
        <taxon>Liliopsida</taxon>
        <taxon>Poales</taxon>
        <taxon>Poaceae</taxon>
        <taxon>BOP clade</taxon>
        <taxon>Pooideae</taxon>
        <taxon>Poodae</taxon>
        <taxon>Poeae</taxon>
        <taxon>Poeae Chloroplast Group 1 (Aveneae type)</taxon>
        <taxon>Aveninae</taxon>
        <taxon>Avena</taxon>
    </lineage>
</organism>
<proteinExistence type="predicted"/>
<dbReference type="EnsemblPlants" id="AVESA.00010b.r2.6CG1122960.1">
    <property type="protein sequence ID" value="AVESA.00010b.r2.6CG1122960.1.CDS"/>
    <property type="gene ID" value="AVESA.00010b.r2.6CG1122960"/>
</dbReference>
<reference evidence="1" key="1">
    <citation type="submission" date="2021-05" db="EMBL/GenBank/DDBJ databases">
        <authorList>
            <person name="Scholz U."/>
            <person name="Mascher M."/>
            <person name="Fiebig A."/>
        </authorList>
    </citation>
    <scope>NUCLEOTIDE SEQUENCE [LARGE SCALE GENOMIC DNA]</scope>
</reference>
<name>A0ACD5Z987_AVESA</name>
<protein>
    <submittedName>
        <fullName evidence="1">Uncharacterized protein</fullName>
    </submittedName>
</protein>
<evidence type="ECO:0000313" key="1">
    <source>
        <dbReference type="EnsemblPlants" id="AVESA.00010b.r2.6CG1122960.1.CDS"/>
    </source>
</evidence>
<evidence type="ECO:0000313" key="2">
    <source>
        <dbReference type="Proteomes" id="UP001732700"/>
    </source>
</evidence>
<reference evidence="1" key="2">
    <citation type="submission" date="2025-09" db="UniProtKB">
        <authorList>
            <consortium name="EnsemblPlants"/>
        </authorList>
    </citation>
    <scope>IDENTIFICATION</scope>
</reference>
<keyword evidence="2" id="KW-1185">Reference proteome</keyword>